<reference evidence="2 3" key="1">
    <citation type="journal article" date="2023" name="Life. Sci Alliance">
        <title>Evolutionary insights into 3D genome organization and epigenetic landscape of Vigna mungo.</title>
        <authorList>
            <person name="Junaid A."/>
            <person name="Singh B."/>
            <person name="Bhatia S."/>
        </authorList>
    </citation>
    <scope>NUCLEOTIDE SEQUENCE [LARGE SCALE GENOMIC DNA]</scope>
    <source>
        <strain evidence="2">Urdbean</strain>
    </source>
</reference>
<keyword evidence="3" id="KW-1185">Reference proteome</keyword>
<feature type="region of interest" description="Disordered" evidence="1">
    <location>
        <begin position="163"/>
        <end position="186"/>
    </location>
</feature>
<protein>
    <submittedName>
        <fullName evidence="2">Uncharacterized protein</fullName>
    </submittedName>
</protein>
<evidence type="ECO:0000313" key="2">
    <source>
        <dbReference type="EMBL" id="WVY91360.1"/>
    </source>
</evidence>
<organism evidence="2 3">
    <name type="scientific">Vigna mungo</name>
    <name type="common">Black gram</name>
    <name type="synonym">Phaseolus mungo</name>
    <dbReference type="NCBI Taxonomy" id="3915"/>
    <lineage>
        <taxon>Eukaryota</taxon>
        <taxon>Viridiplantae</taxon>
        <taxon>Streptophyta</taxon>
        <taxon>Embryophyta</taxon>
        <taxon>Tracheophyta</taxon>
        <taxon>Spermatophyta</taxon>
        <taxon>Magnoliopsida</taxon>
        <taxon>eudicotyledons</taxon>
        <taxon>Gunneridae</taxon>
        <taxon>Pentapetalae</taxon>
        <taxon>rosids</taxon>
        <taxon>fabids</taxon>
        <taxon>Fabales</taxon>
        <taxon>Fabaceae</taxon>
        <taxon>Papilionoideae</taxon>
        <taxon>50 kb inversion clade</taxon>
        <taxon>NPAAA clade</taxon>
        <taxon>indigoferoid/millettioid clade</taxon>
        <taxon>Phaseoleae</taxon>
        <taxon>Vigna</taxon>
    </lineage>
</organism>
<name>A0AAQ3RGZ9_VIGMU</name>
<dbReference type="EMBL" id="CP144690">
    <property type="protein sequence ID" value="WVY91360.1"/>
    <property type="molecule type" value="Genomic_DNA"/>
</dbReference>
<accession>A0AAQ3RGZ9</accession>
<dbReference type="AlphaFoldDB" id="A0AAQ3RGZ9"/>
<sequence>MPQAVGSLCLLSQVSHSLVPSFSSLLFSISPLPIFMETRFSSAIDHDIASIGVGSPLIYESGLKQRLLRYAASALLFIEIGVDPFLVSWNRMGGSIVVYVAARRSLSTLDGLVVVDLGFDAVHFARIDYQDKEKRKVDTTLQPMFGCVKSSFVQDSSEVDDEQCGLNASSDEDCENEHAQRSLQTR</sequence>
<evidence type="ECO:0000256" key="1">
    <source>
        <dbReference type="SAM" id="MobiDB-lite"/>
    </source>
</evidence>
<dbReference type="Proteomes" id="UP001374535">
    <property type="component" value="Chromosome 11"/>
</dbReference>
<proteinExistence type="predicted"/>
<evidence type="ECO:0000313" key="3">
    <source>
        <dbReference type="Proteomes" id="UP001374535"/>
    </source>
</evidence>
<gene>
    <name evidence="2" type="ORF">V8G54_036874</name>
</gene>